<dbReference type="InterPro" id="IPR011004">
    <property type="entry name" value="Trimer_LpxA-like_sf"/>
</dbReference>
<dbReference type="EMBL" id="WAGX01000008">
    <property type="protein sequence ID" value="KAB1434562.1"/>
    <property type="molecule type" value="Genomic_DNA"/>
</dbReference>
<keyword evidence="1" id="KW-0012">Acyltransferase</keyword>
<dbReference type="InterPro" id="IPR001451">
    <property type="entry name" value="Hexapep"/>
</dbReference>
<dbReference type="Proteomes" id="UP000461768">
    <property type="component" value="Unassembled WGS sequence"/>
</dbReference>
<proteinExistence type="predicted"/>
<organism evidence="1 2">
    <name type="scientific">Candidatus Galacturonatibacter soehngenii</name>
    <dbReference type="NCBI Taxonomy" id="2307010"/>
    <lineage>
        <taxon>Bacteria</taxon>
        <taxon>Bacillati</taxon>
        <taxon>Bacillota</taxon>
        <taxon>Clostridia</taxon>
        <taxon>Lachnospirales</taxon>
        <taxon>Lachnospiraceae</taxon>
        <taxon>Candidatus Galacturonatibacter</taxon>
    </lineage>
</organism>
<reference evidence="1 2" key="1">
    <citation type="submission" date="2019-09" db="EMBL/GenBank/DDBJ databases">
        <authorList>
            <person name="Valk L.C."/>
        </authorList>
    </citation>
    <scope>NUCLEOTIDE SEQUENCE [LARGE SCALE GENOMIC DNA]</scope>
    <source>
        <strain evidence="1">GalUA</strain>
    </source>
</reference>
<dbReference type="CDD" id="cd04647">
    <property type="entry name" value="LbH_MAT_like"/>
    <property type="match status" value="1"/>
</dbReference>
<dbReference type="Pfam" id="PF00132">
    <property type="entry name" value="Hexapep"/>
    <property type="match status" value="1"/>
</dbReference>
<reference evidence="1 2" key="2">
    <citation type="submission" date="2020-02" db="EMBL/GenBank/DDBJ databases">
        <title>Candidatus Galacturonibacter soehngenii shows hetero-acetogenic catabolism of galacturonic acid but lacks a canonical carbon monoxide dehydrogenase/acetyl-CoA synthase complex.</title>
        <authorList>
            <person name="Diender M."/>
            <person name="Stouten G.R."/>
            <person name="Petersen J.F."/>
            <person name="Nielsen P.H."/>
            <person name="Dueholm M.S."/>
            <person name="Pronk J.T."/>
            <person name="Van Loosdrecht M.C.M."/>
        </authorList>
    </citation>
    <scope>NUCLEOTIDE SEQUENCE [LARGE SCALE GENOMIC DNA]</scope>
    <source>
        <strain evidence="1">GalUA</strain>
    </source>
</reference>
<dbReference type="InterPro" id="IPR051159">
    <property type="entry name" value="Hexapeptide_acetyltransf"/>
</dbReference>
<sequence>MNVTLRAEEGRIAIGDKCFFNNNVSVTCMEQIQIGNGCQIANNVVIVDHDHDYKNSLSHFTKEKVIIGNHVWIGANSVILKGATIGDNCVIAAGSIVKGVVPDNTLYYQSRETTCKTIIKPI</sequence>
<dbReference type="PANTHER" id="PTHR23416:SF78">
    <property type="entry name" value="LIPOPOLYSACCHARIDE BIOSYNTHESIS O-ACETYL TRANSFERASE WBBJ-RELATED"/>
    <property type="match status" value="1"/>
</dbReference>
<dbReference type="AlphaFoldDB" id="A0A7V7QI20"/>
<gene>
    <name evidence="1" type="ORF">F7O84_18060</name>
</gene>
<name>A0A7V7QI20_9FIRM</name>
<comment type="caution">
    <text evidence="1">The sequence shown here is derived from an EMBL/GenBank/DDBJ whole genome shotgun (WGS) entry which is preliminary data.</text>
</comment>
<dbReference type="GO" id="GO:0016746">
    <property type="term" value="F:acyltransferase activity"/>
    <property type="evidence" value="ECO:0007669"/>
    <property type="project" value="UniProtKB-KW"/>
</dbReference>
<dbReference type="Pfam" id="PF14602">
    <property type="entry name" value="Hexapep_2"/>
    <property type="match status" value="1"/>
</dbReference>
<accession>A0A7V7QI20</accession>
<evidence type="ECO:0000313" key="1">
    <source>
        <dbReference type="EMBL" id="KAB1434562.1"/>
    </source>
</evidence>
<keyword evidence="1" id="KW-0808">Transferase</keyword>
<dbReference type="OrthoDB" id="9801697at2"/>
<dbReference type="Gene3D" id="2.160.10.10">
    <property type="entry name" value="Hexapeptide repeat proteins"/>
    <property type="match status" value="1"/>
</dbReference>
<evidence type="ECO:0000313" key="2">
    <source>
        <dbReference type="Proteomes" id="UP000461768"/>
    </source>
</evidence>
<dbReference type="PANTHER" id="PTHR23416">
    <property type="entry name" value="SIALIC ACID SYNTHASE-RELATED"/>
    <property type="match status" value="1"/>
</dbReference>
<keyword evidence="2" id="KW-1185">Reference proteome</keyword>
<dbReference type="SUPFAM" id="SSF51161">
    <property type="entry name" value="Trimeric LpxA-like enzymes"/>
    <property type="match status" value="1"/>
</dbReference>
<protein>
    <submittedName>
        <fullName evidence="1">Acyltransferase</fullName>
    </submittedName>
</protein>